<organism evidence="1 2">
    <name type="scientific">Caerostris extrusa</name>
    <name type="common">Bark spider</name>
    <name type="synonym">Caerostris bankana</name>
    <dbReference type="NCBI Taxonomy" id="172846"/>
    <lineage>
        <taxon>Eukaryota</taxon>
        <taxon>Metazoa</taxon>
        <taxon>Ecdysozoa</taxon>
        <taxon>Arthropoda</taxon>
        <taxon>Chelicerata</taxon>
        <taxon>Arachnida</taxon>
        <taxon>Araneae</taxon>
        <taxon>Araneomorphae</taxon>
        <taxon>Entelegynae</taxon>
        <taxon>Araneoidea</taxon>
        <taxon>Araneidae</taxon>
        <taxon>Caerostris</taxon>
    </lineage>
</organism>
<proteinExistence type="predicted"/>
<accession>A0AAV4UG52</accession>
<dbReference type="EMBL" id="BPLR01012793">
    <property type="protein sequence ID" value="GIY56690.1"/>
    <property type="molecule type" value="Genomic_DNA"/>
</dbReference>
<comment type="caution">
    <text evidence="1">The sequence shown here is derived from an EMBL/GenBank/DDBJ whole genome shotgun (WGS) entry which is preliminary data.</text>
</comment>
<evidence type="ECO:0000313" key="1">
    <source>
        <dbReference type="EMBL" id="GIY56690.1"/>
    </source>
</evidence>
<dbReference type="Proteomes" id="UP001054945">
    <property type="component" value="Unassembled WGS sequence"/>
</dbReference>
<protein>
    <submittedName>
        <fullName evidence="1">Uncharacterized protein</fullName>
    </submittedName>
</protein>
<keyword evidence="2" id="KW-1185">Reference proteome</keyword>
<gene>
    <name evidence="1" type="ORF">CEXT_118451</name>
</gene>
<evidence type="ECO:0000313" key="2">
    <source>
        <dbReference type="Proteomes" id="UP001054945"/>
    </source>
</evidence>
<dbReference type="AlphaFoldDB" id="A0AAV4UG52"/>
<sequence>MQKLSNNDPRVPSTSAIRIPIGHLIRWPPNGRCLPSGISLYDGPAENDALMNVTRDGVANRGGRTFITHQPCQTWKFT</sequence>
<reference evidence="1 2" key="1">
    <citation type="submission" date="2021-06" db="EMBL/GenBank/DDBJ databases">
        <title>Caerostris extrusa draft genome.</title>
        <authorList>
            <person name="Kono N."/>
            <person name="Arakawa K."/>
        </authorList>
    </citation>
    <scope>NUCLEOTIDE SEQUENCE [LARGE SCALE GENOMIC DNA]</scope>
</reference>
<name>A0AAV4UG52_CAEEX</name>